<proteinExistence type="predicted"/>
<dbReference type="RefSeq" id="WP_250454720.1">
    <property type="nucleotide sequence ID" value="NZ_JALDMI010000001.1"/>
</dbReference>
<name>A0A9X4AZV4_9CLOT</name>
<evidence type="ECO:0000313" key="1">
    <source>
        <dbReference type="EMBL" id="MDC4240249.1"/>
    </source>
</evidence>
<organism evidence="1 2">
    <name type="scientific">Clostridium tertium</name>
    <dbReference type="NCBI Taxonomy" id="1559"/>
    <lineage>
        <taxon>Bacteria</taxon>
        <taxon>Bacillati</taxon>
        <taxon>Bacillota</taxon>
        <taxon>Clostridia</taxon>
        <taxon>Eubacteriales</taxon>
        <taxon>Clostridiaceae</taxon>
        <taxon>Clostridium</taxon>
    </lineage>
</organism>
<sequence>MNYNNSNYSYEDYFKTMSMNNENCSCNNQEQYDNQEYIVNIEERLPNINPDLQNASQMKPNNSRNIDMFQGVQNNQYNQELMKSQGMQSFQGFQNSEVTQEMNSVQGMHRPMQCSGKLQCKNRNKVIQIPGQVRNCNQHCNINGKNFIINNKNFFNRYFTRYNHFFINDCNYIKDHLCDCNIIHFSSQTIYKGCKYLGSNTVVANKCNKKFNNNCCFNNNF</sequence>
<reference evidence="1" key="1">
    <citation type="submission" date="2022-05" db="EMBL/GenBank/DDBJ databases">
        <title>Draft genome sequence of Clostridium tertium strain CP3 isolated from Peru.</title>
        <authorList>
            <person name="Hurtado R."/>
            <person name="Lima L."/>
            <person name="Sousa T."/>
            <person name="Jaiswal A.K."/>
            <person name="Tiwari S."/>
            <person name="Maturrano L."/>
            <person name="Brenig B."/>
            <person name="Azevedo V."/>
        </authorList>
    </citation>
    <scope>NUCLEOTIDE SEQUENCE</scope>
    <source>
        <strain evidence="1">CP3</strain>
    </source>
</reference>
<gene>
    <name evidence="1" type="ORF">NE398_08730</name>
</gene>
<dbReference type="AlphaFoldDB" id="A0A9X4AZV4"/>
<protein>
    <submittedName>
        <fullName evidence="1">Uncharacterized protein</fullName>
    </submittedName>
</protein>
<accession>A0A9X4AZV4</accession>
<dbReference type="EMBL" id="JAMRYU010000008">
    <property type="protein sequence ID" value="MDC4240249.1"/>
    <property type="molecule type" value="Genomic_DNA"/>
</dbReference>
<evidence type="ECO:0000313" key="2">
    <source>
        <dbReference type="Proteomes" id="UP001141183"/>
    </source>
</evidence>
<dbReference type="Proteomes" id="UP001141183">
    <property type="component" value="Unassembled WGS sequence"/>
</dbReference>
<comment type="caution">
    <text evidence="1">The sequence shown here is derived from an EMBL/GenBank/DDBJ whole genome shotgun (WGS) entry which is preliminary data.</text>
</comment>
<keyword evidence="2" id="KW-1185">Reference proteome</keyword>